<dbReference type="Gene3D" id="1.10.1040.10">
    <property type="entry name" value="N-(1-d-carboxylethyl)-l-norvaline Dehydrogenase, domain 2"/>
    <property type="match status" value="1"/>
</dbReference>
<dbReference type="Gene3D" id="3.40.50.720">
    <property type="entry name" value="NAD(P)-binding Rossmann-like Domain"/>
    <property type="match status" value="1"/>
</dbReference>
<evidence type="ECO:0000256" key="6">
    <source>
        <dbReference type="ARBA" id="ARBA00022857"/>
    </source>
</evidence>
<dbReference type="InterPro" id="IPR013752">
    <property type="entry name" value="KPA_reductase"/>
</dbReference>
<evidence type="ECO:0000256" key="3">
    <source>
        <dbReference type="ARBA" id="ARBA00013014"/>
    </source>
</evidence>
<dbReference type="UniPathway" id="UPA00028">
    <property type="reaction ID" value="UER00004"/>
</dbReference>
<keyword evidence="6 10" id="KW-0521">NADP</keyword>
<keyword evidence="5 10" id="KW-0566">Pantothenate biosynthesis</keyword>
<gene>
    <name evidence="13" type="ORF">DBO85_00890</name>
</gene>
<dbReference type="NCBIfam" id="TIGR00745">
    <property type="entry name" value="apbA_panE"/>
    <property type="match status" value="1"/>
</dbReference>
<dbReference type="Pfam" id="PF02558">
    <property type="entry name" value="ApbA"/>
    <property type="match status" value="1"/>
</dbReference>
<dbReference type="GO" id="GO:0050661">
    <property type="term" value="F:NADP binding"/>
    <property type="evidence" value="ECO:0007669"/>
    <property type="project" value="TreeGrafter"/>
</dbReference>
<evidence type="ECO:0000259" key="12">
    <source>
        <dbReference type="Pfam" id="PF08546"/>
    </source>
</evidence>
<dbReference type="InterPro" id="IPR036291">
    <property type="entry name" value="NAD(P)-bd_dom_sf"/>
</dbReference>
<dbReference type="EMBL" id="QASN01000002">
    <property type="protein sequence ID" value="PTU76229.1"/>
    <property type="molecule type" value="Genomic_DNA"/>
</dbReference>
<dbReference type="InterPro" id="IPR003710">
    <property type="entry name" value="ApbA"/>
</dbReference>
<dbReference type="NCBIfam" id="NF004311">
    <property type="entry name" value="PRK05708.1"/>
    <property type="match status" value="1"/>
</dbReference>
<evidence type="ECO:0000256" key="10">
    <source>
        <dbReference type="RuleBase" id="RU362068"/>
    </source>
</evidence>
<dbReference type="PANTHER" id="PTHR43765">
    <property type="entry name" value="2-DEHYDROPANTOATE 2-REDUCTASE-RELATED"/>
    <property type="match status" value="1"/>
</dbReference>
<feature type="domain" description="Ketopantoate reductase C-terminal" evidence="12">
    <location>
        <begin position="176"/>
        <end position="286"/>
    </location>
</feature>
<organism evidence="13 14">
    <name type="scientific">Pseudomonas mangrovi</name>
    <dbReference type="NCBI Taxonomy" id="2161748"/>
    <lineage>
        <taxon>Bacteria</taxon>
        <taxon>Pseudomonadati</taxon>
        <taxon>Pseudomonadota</taxon>
        <taxon>Gammaproteobacteria</taxon>
        <taxon>Pseudomonadales</taxon>
        <taxon>Pseudomonadaceae</taxon>
        <taxon>Pseudomonas</taxon>
    </lineage>
</organism>
<dbReference type="Pfam" id="PF08546">
    <property type="entry name" value="ApbA_C"/>
    <property type="match status" value="1"/>
</dbReference>
<dbReference type="GO" id="GO:0008677">
    <property type="term" value="F:2-dehydropantoate 2-reductase activity"/>
    <property type="evidence" value="ECO:0007669"/>
    <property type="project" value="UniProtKB-EC"/>
</dbReference>
<dbReference type="InterPro" id="IPR008927">
    <property type="entry name" value="6-PGluconate_DH-like_C_sf"/>
</dbReference>
<comment type="catalytic activity">
    <reaction evidence="9 10">
        <text>(R)-pantoate + NADP(+) = 2-dehydropantoate + NADPH + H(+)</text>
        <dbReference type="Rhea" id="RHEA:16233"/>
        <dbReference type="ChEBI" id="CHEBI:11561"/>
        <dbReference type="ChEBI" id="CHEBI:15378"/>
        <dbReference type="ChEBI" id="CHEBI:15980"/>
        <dbReference type="ChEBI" id="CHEBI:57783"/>
        <dbReference type="ChEBI" id="CHEBI:58349"/>
        <dbReference type="EC" id="1.1.1.169"/>
    </reaction>
</comment>
<evidence type="ECO:0000313" key="13">
    <source>
        <dbReference type="EMBL" id="PTU76229.1"/>
    </source>
</evidence>
<evidence type="ECO:0000313" key="14">
    <source>
        <dbReference type="Proteomes" id="UP000244064"/>
    </source>
</evidence>
<dbReference type="OrthoDB" id="6530772at2"/>
<proteinExistence type="inferred from homology"/>
<dbReference type="AlphaFoldDB" id="A0A2T5PES1"/>
<keyword evidence="14" id="KW-1185">Reference proteome</keyword>
<accession>A0A2T5PES1</accession>
<evidence type="ECO:0000256" key="4">
    <source>
        <dbReference type="ARBA" id="ARBA00019465"/>
    </source>
</evidence>
<name>A0A2T5PES1_9PSED</name>
<evidence type="ECO:0000256" key="5">
    <source>
        <dbReference type="ARBA" id="ARBA00022655"/>
    </source>
</evidence>
<comment type="pathway">
    <text evidence="1 10">Cofactor biosynthesis; (R)-pantothenate biosynthesis; (R)-pantoate from 3-methyl-2-oxobutanoate: step 2/2.</text>
</comment>
<feature type="domain" description="Ketopantoate reductase N-terminal" evidence="11">
    <location>
        <begin position="3"/>
        <end position="150"/>
    </location>
</feature>
<dbReference type="SUPFAM" id="SSF51735">
    <property type="entry name" value="NAD(P)-binding Rossmann-fold domains"/>
    <property type="match status" value="1"/>
</dbReference>
<dbReference type="Proteomes" id="UP000244064">
    <property type="component" value="Unassembled WGS sequence"/>
</dbReference>
<dbReference type="InterPro" id="IPR050838">
    <property type="entry name" value="Ketopantoate_reductase"/>
</dbReference>
<dbReference type="InterPro" id="IPR013332">
    <property type="entry name" value="KPR_N"/>
</dbReference>
<protein>
    <recommendedName>
        <fullName evidence="4 10">2-dehydropantoate 2-reductase</fullName>
        <ecNumber evidence="3 10">1.1.1.169</ecNumber>
    </recommendedName>
    <alternativeName>
        <fullName evidence="8 10">Ketopantoate reductase</fullName>
    </alternativeName>
</protein>
<evidence type="ECO:0000256" key="1">
    <source>
        <dbReference type="ARBA" id="ARBA00004994"/>
    </source>
</evidence>
<comment type="similarity">
    <text evidence="2 10">Belongs to the ketopantoate reductase family.</text>
</comment>
<evidence type="ECO:0000259" key="11">
    <source>
        <dbReference type="Pfam" id="PF02558"/>
    </source>
</evidence>
<dbReference type="SUPFAM" id="SSF48179">
    <property type="entry name" value="6-phosphogluconate dehydrogenase C-terminal domain-like"/>
    <property type="match status" value="1"/>
</dbReference>
<dbReference type="GO" id="GO:0015940">
    <property type="term" value="P:pantothenate biosynthetic process"/>
    <property type="evidence" value="ECO:0007669"/>
    <property type="project" value="UniProtKB-UniPathway"/>
</dbReference>
<reference evidence="13 14" key="1">
    <citation type="submission" date="2018-04" db="EMBL/GenBank/DDBJ databases">
        <title>Pseudomonas sp. nov., isolated from mangrove soil.</title>
        <authorList>
            <person name="Chen C."/>
        </authorList>
    </citation>
    <scope>NUCLEOTIDE SEQUENCE [LARGE SCALE GENOMIC DNA]</scope>
    <source>
        <strain evidence="13 14">TC-11</strain>
    </source>
</reference>
<sequence length="301" mass="32728">MTWHVLGGGSLGALWAARLGRAGLPVQLILRNPQRLAAYRAAGGLTLVEQDAAQTHPVPGQLATDSQPIERLLLACKAYDALAAISSIETRLRPGAQVLLLQNGLGSQEQVATRVPQARCIALSSTEGAFRQDDFRIVFAGQGQNWLGDAQAPPEWLKELALAGIPYQWTGQMPTRLWRKFALNCAINPLTVLHDCRNGALLEHLDEIQPLCAELVELLNHAGQADAAVALYEQVIQVLQATAANLSSMQQDVRAGRRTEIDYLLGYASTCAARLQVPAPRLQQLHLRLLEHLRARGLPCA</sequence>
<dbReference type="PANTHER" id="PTHR43765:SF2">
    <property type="entry name" value="2-DEHYDROPANTOATE 2-REDUCTASE"/>
    <property type="match status" value="1"/>
</dbReference>
<dbReference type="GO" id="GO:0005737">
    <property type="term" value="C:cytoplasm"/>
    <property type="evidence" value="ECO:0007669"/>
    <property type="project" value="TreeGrafter"/>
</dbReference>
<keyword evidence="7 10" id="KW-0560">Oxidoreductase</keyword>
<dbReference type="EC" id="1.1.1.169" evidence="3 10"/>
<evidence type="ECO:0000256" key="9">
    <source>
        <dbReference type="ARBA" id="ARBA00048793"/>
    </source>
</evidence>
<evidence type="ECO:0000256" key="2">
    <source>
        <dbReference type="ARBA" id="ARBA00007870"/>
    </source>
</evidence>
<evidence type="ECO:0000256" key="7">
    <source>
        <dbReference type="ARBA" id="ARBA00023002"/>
    </source>
</evidence>
<evidence type="ECO:0000256" key="8">
    <source>
        <dbReference type="ARBA" id="ARBA00032024"/>
    </source>
</evidence>
<comment type="function">
    <text evidence="10">Catalyzes the NADPH-dependent reduction of ketopantoate into pantoic acid.</text>
</comment>
<dbReference type="RefSeq" id="WP_108104359.1">
    <property type="nucleotide sequence ID" value="NZ_QASN01000002.1"/>
</dbReference>
<comment type="caution">
    <text evidence="13">The sequence shown here is derived from an EMBL/GenBank/DDBJ whole genome shotgun (WGS) entry which is preliminary data.</text>
</comment>
<dbReference type="InterPro" id="IPR013328">
    <property type="entry name" value="6PGD_dom2"/>
</dbReference>